<gene>
    <name evidence="13" type="ORF">PFISCL1PPCAC_28368</name>
</gene>
<keyword evidence="5" id="KW-0808">Transferase</keyword>
<dbReference type="EC" id="2.4.1.17" evidence="3"/>
<dbReference type="GO" id="GO:0015020">
    <property type="term" value="F:glucuronosyltransferase activity"/>
    <property type="evidence" value="ECO:0007669"/>
    <property type="project" value="UniProtKB-EC"/>
</dbReference>
<accession>A0AAV5X0Z1</accession>
<keyword evidence="6 11" id="KW-0812">Transmembrane</keyword>
<dbReference type="InterPro" id="IPR050271">
    <property type="entry name" value="UDP-glycosyltransferase"/>
</dbReference>
<dbReference type="PANTHER" id="PTHR48043">
    <property type="entry name" value="EG:EG0003.4 PROTEIN-RELATED"/>
    <property type="match status" value="1"/>
</dbReference>
<evidence type="ECO:0000256" key="5">
    <source>
        <dbReference type="ARBA" id="ARBA00022679"/>
    </source>
</evidence>
<evidence type="ECO:0000256" key="11">
    <source>
        <dbReference type="SAM" id="Phobius"/>
    </source>
</evidence>
<dbReference type="PANTHER" id="PTHR48043:SF23">
    <property type="entry name" value="UDP-GLUCURONOSYLTRANSFERASE"/>
    <property type="match status" value="1"/>
</dbReference>
<comment type="catalytic activity">
    <reaction evidence="10">
        <text>glucuronate acceptor + UDP-alpha-D-glucuronate = acceptor beta-D-glucuronoside + UDP + H(+)</text>
        <dbReference type="Rhea" id="RHEA:21032"/>
        <dbReference type="ChEBI" id="CHEBI:15378"/>
        <dbReference type="ChEBI" id="CHEBI:58052"/>
        <dbReference type="ChEBI" id="CHEBI:58223"/>
        <dbReference type="ChEBI" id="CHEBI:132367"/>
        <dbReference type="ChEBI" id="CHEBI:132368"/>
        <dbReference type="EC" id="2.4.1.17"/>
    </reaction>
</comment>
<organism evidence="13 14">
    <name type="scientific">Pristionchus fissidentatus</name>
    <dbReference type="NCBI Taxonomy" id="1538716"/>
    <lineage>
        <taxon>Eukaryota</taxon>
        <taxon>Metazoa</taxon>
        <taxon>Ecdysozoa</taxon>
        <taxon>Nematoda</taxon>
        <taxon>Chromadorea</taxon>
        <taxon>Rhabditida</taxon>
        <taxon>Rhabditina</taxon>
        <taxon>Diplogasteromorpha</taxon>
        <taxon>Diplogasteroidea</taxon>
        <taxon>Neodiplogasteridae</taxon>
        <taxon>Pristionchus</taxon>
    </lineage>
</organism>
<dbReference type="Pfam" id="PF00201">
    <property type="entry name" value="UDPGT"/>
    <property type="match status" value="1"/>
</dbReference>
<keyword evidence="14" id="KW-1185">Reference proteome</keyword>
<feature type="chain" id="PRO_5043551668" description="glucuronosyltransferase" evidence="12">
    <location>
        <begin position="21"/>
        <end position="531"/>
    </location>
</feature>
<evidence type="ECO:0000313" key="14">
    <source>
        <dbReference type="Proteomes" id="UP001432322"/>
    </source>
</evidence>
<evidence type="ECO:0000256" key="10">
    <source>
        <dbReference type="ARBA" id="ARBA00047475"/>
    </source>
</evidence>
<dbReference type="FunFam" id="3.40.50.2000:FF:000038">
    <property type="entry name" value="UDP-GlucuronosylTransferase"/>
    <property type="match status" value="1"/>
</dbReference>
<evidence type="ECO:0000256" key="7">
    <source>
        <dbReference type="ARBA" id="ARBA00022729"/>
    </source>
</evidence>
<dbReference type="SUPFAM" id="SSF53756">
    <property type="entry name" value="UDP-Glycosyltransferase/glycogen phosphorylase"/>
    <property type="match status" value="1"/>
</dbReference>
<keyword evidence="8 11" id="KW-1133">Transmembrane helix</keyword>
<dbReference type="EMBL" id="BTSY01000033">
    <property type="protein sequence ID" value="GMT37071.1"/>
    <property type="molecule type" value="Genomic_DNA"/>
</dbReference>
<evidence type="ECO:0000256" key="8">
    <source>
        <dbReference type="ARBA" id="ARBA00022989"/>
    </source>
</evidence>
<sequence length="531" mass="59912">DTMRLPLLFLLFASFQAVNSYKILVYNSKFGHSHSNYLGQIADILAEAGHNVTSLLPILDPAVRDCTEKSHKIHVQPDPIVKETYEKLDSNEDVNFFDMNQANPIVPLIIGPMFSTLFSLTCKRVMEEPGLLEKLRDEKFDVMIGENFDVCGMGLSKFIAPKAMIGVSTTCIFGWQFPEFGIPQALSYQSIGLTANFDVHSIFSRIANIYGELIVRTMFWFSRRSVNLVLKERFGPEYPTVAELSSNVAYVFTNSEPLIESAAPTMSRVINVAGIGAKQPKKLDEYWDDILNRRSKTILLSFGTIAKSVIMPTESKMGILRAISKLPDVTYIWKYEDLEDEFCKEHASKVPNLEMTKWMPQVDILAHPNLAAFITHGGMGSTQETALRGVPGIFIPLFADQPRNAGMMEFNGFGKVYSKWELHDDEKLTETIREVIESDKYRKNAKRISAMLAKKPFSSRELLIKHVEFAAEFGPSAALRPQSVDMNFIEYYNIDIIALIGVVFLVFIFVALKFVLHVLTKVVRVAKQKSD</sequence>
<comment type="caution">
    <text evidence="13">The sequence shown here is derived from an EMBL/GenBank/DDBJ whole genome shotgun (WGS) entry which is preliminary data.</text>
</comment>
<feature type="transmembrane region" description="Helical" evidence="11">
    <location>
        <begin position="496"/>
        <end position="519"/>
    </location>
</feature>
<dbReference type="InterPro" id="IPR002213">
    <property type="entry name" value="UDP_glucos_trans"/>
</dbReference>
<dbReference type="AlphaFoldDB" id="A0AAV5X0Z1"/>
<dbReference type="GO" id="GO:0016020">
    <property type="term" value="C:membrane"/>
    <property type="evidence" value="ECO:0007669"/>
    <property type="project" value="UniProtKB-SubCell"/>
</dbReference>
<comment type="similarity">
    <text evidence="2">Belongs to the UDP-glycosyltransferase family.</text>
</comment>
<evidence type="ECO:0000256" key="1">
    <source>
        <dbReference type="ARBA" id="ARBA00004167"/>
    </source>
</evidence>
<protein>
    <recommendedName>
        <fullName evidence="3">glucuronosyltransferase</fullName>
        <ecNumber evidence="3">2.4.1.17</ecNumber>
    </recommendedName>
</protein>
<feature type="signal peptide" evidence="12">
    <location>
        <begin position="1"/>
        <end position="20"/>
    </location>
</feature>
<name>A0AAV5X0Z1_9BILA</name>
<comment type="subcellular location">
    <subcellularLocation>
        <location evidence="1">Membrane</location>
        <topology evidence="1">Single-pass membrane protein</topology>
    </subcellularLocation>
</comment>
<dbReference type="Proteomes" id="UP001432322">
    <property type="component" value="Unassembled WGS sequence"/>
</dbReference>
<keyword evidence="7 12" id="KW-0732">Signal</keyword>
<proteinExistence type="inferred from homology"/>
<dbReference type="CDD" id="cd03784">
    <property type="entry name" value="GT1_Gtf-like"/>
    <property type="match status" value="1"/>
</dbReference>
<keyword evidence="4" id="KW-0328">Glycosyltransferase</keyword>
<evidence type="ECO:0000256" key="4">
    <source>
        <dbReference type="ARBA" id="ARBA00022676"/>
    </source>
</evidence>
<evidence type="ECO:0000256" key="9">
    <source>
        <dbReference type="ARBA" id="ARBA00023136"/>
    </source>
</evidence>
<evidence type="ECO:0000256" key="12">
    <source>
        <dbReference type="SAM" id="SignalP"/>
    </source>
</evidence>
<evidence type="ECO:0000256" key="2">
    <source>
        <dbReference type="ARBA" id="ARBA00009995"/>
    </source>
</evidence>
<evidence type="ECO:0000256" key="3">
    <source>
        <dbReference type="ARBA" id="ARBA00012544"/>
    </source>
</evidence>
<dbReference type="Gene3D" id="3.40.50.2000">
    <property type="entry name" value="Glycogen Phosphorylase B"/>
    <property type="match status" value="1"/>
</dbReference>
<evidence type="ECO:0000313" key="13">
    <source>
        <dbReference type="EMBL" id="GMT37071.1"/>
    </source>
</evidence>
<reference evidence="13" key="1">
    <citation type="submission" date="2023-10" db="EMBL/GenBank/DDBJ databases">
        <title>Genome assembly of Pristionchus species.</title>
        <authorList>
            <person name="Yoshida K."/>
            <person name="Sommer R.J."/>
        </authorList>
    </citation>
    <scope>NUCLEOTIDE SEQUENCE</scope>
    <source>
        <strain evidence="13">RS5133</strain>
    </source>
</reference>
<evidence type="ECO:0000256" key="6">
    <source>
        <dbReference type="ARBA" id="ARBA00022692"/>
    </source>
</evidence>
<feature type="non-terminal residue" evidence="13">
    <location>
        <position position="1"/>
    </location>
</feature>
<keyword evidence="9 11" id="KW-0472">Membrane</keyword>